<evidence type="ECO:0000313" key="5">
    <source>
        <dbReference type="Proteomes" id="UP000324629"/>
    </source>
</evidence>
<keyword evidence="5" id="KW-1185">Reference proteome</keyword>
<evidence type="ECO:0000256" key="1">
    <source>
        <dbReference type="ARBA" id="ARBA00022737"/>
    </source>
</evidence>
<dbReference type="InterPro" id="IPR011992">
    <property type="entry name" value="EF-hand-dom_pair"/>
</dbReference>
<organism evidence="4 5">
    <name type="scientific">Paragonimus westermani</name>
    <dbReference type="NCBI Taxonomy" id="34504"/>
    <lineage>
        <taxon>Eukaryota</taxon>
        <taxon>Metazoa</taxon>
        <taxon>Spiralia</taxon>
        <taxon>Lophotrochozoa</taxon>
        <taxon>Platyhelminthes</taxon>
        <taxon>Trematoda</taxon>
        <taxon>Digenea</taxon>
        <taxon>Plagiorchiida</taxon>
        <taxon>Troglotremata</taxon>
        <taxon>Troglotrematidae</taxon>
        <taxon>Paragonimus</taxon>
    </lineage>
</organism>
<accession>A0A5J4NVM6</accession>
<dbReference type="EMBL" id="QNGE01000797">
    <property type="protein sequence ID" value="KAA3679250.1"/>
    <property type="molecule type" value="Genomic_DNA"/>
</dbReference>
<feature type="domain" description="EF-hand" evidence="3">
    <location>
        <begin position="73"/>
        <end position="108"/>
    </location>
</feature>
<dbReference type="PANTHER" id="PTHR23050">
    <property type="entry name" value="CALCIUM BINDING PROTEIN"/>
    <property type="match status" value="1"/>
</dbReference>
<proteinExistence type="predicted"/>
<gene>
    <name evidence="4" type="ORF">DEA37_0013412</name>
</gene>
<evidence type="ECO:0000256" key="2">
    <source>
        <dbReference type="ARBA" id="ARBA00022837"/>
    </source>
</evidence>
<feature type="domain" description="EF-hand" evidence="3">
    <location>
        <begin position="109"/>
        <end position="144"/>
    </location>
</feature>
<dbReference type="InterPro" id="IPR002048">
    <property type="entry name" value="EF_hand_dom"/>
</dbReference>
<keyword evidence="1" id="KW-0677">Repeat</keyword>
<dbReference type="SUPFAM" id="SSF47473">
    <property type="entry name" value="EF-hand"/>
    <property type="match status" value="1"/>
</dbReference>
<name>A0A5J4NVM6_9TREM</name>
<dbReference type="Proteomes" id="UP000324629">
    <property type="component" value="Unassembled WGS sequence"/>
</dbReference>
<dbReference type="PROSITE" id="PS00018">
    <property type="entry name" value="EF_HAND_1"/>
    <property type="match status" value="3"/>
</dbReference>
<dbReference type="InterPro" id="IPR050145">
    <property type="entry name" value="Centrin_CML-like"/>
</dbReference>
<protein>
    <submittedName>
        <fullName evidence="4">Calmodulin</fullName>
    </submittedName>
</protein>
<feature type="domain" description="EF-hand" evidence="3">
    <location>
        <begin position="5"/>
        <end position="40"/>
    </location>
</feature>
<dbReference type="InterPro" id="IPR018247">
    <property type="entry name" value="EF_Hand_1_Ca_BS"/>
</dbReference>
<evidence type="ECO:0000313" key="4">
    <source>
        <dbReference type="EMBL" id="KAA3679250.1"/>
    </source>
</evidence>
<keyword evidence="2" id="KW-0106">Calcium</keyword>
<dbReference type="GO" id="GO:0005509">
    <property type="term" value="F:calcium ion binding"/>
    <property type="evidence" value="ECO:0007669"/>
    <property type="project" value="InterPro"/>
</dbReference>
<sequence>MGRRLTAEELLQIFNDLDRDGNGVVTLSELESGLVDAGLSLESVKKLMKELDLNEDGKITLAEYKLAMGLTNEPLDEWKRLFYTMDRDRTGKIDKDELRKLFKDMGMNFSDQTLEYWIEDHDTDGDGMLNYHEFMDFVAEQAGF</sequence>
<dbReference type="Gene3D" id="1.10.238.10">
    <property type="entry name" value="EF-hand"/>
    <property type="match status" value="2"/>
</dbReference>
<dbReference type="PROSITE" id="PS50222">
    <property type="entry name" value="EF_HAND_2"/>
    <property type="match status" value="3"/>
</dbReference>
<dbReference type="AlphaFoldDB" id="A0A5J4NVM6"/>
<evidence type="ECO:0000259" key="3">
    <source>
        <dbReference type="PROSITE" id="PS50222"/>
    </source>
</evidence>
<comment type="caution">
    <text evidence="4">The sequence shown here is derived from an EMBL/GenBank/DDBJ whole genome shotgun (WGS) entry which is preliminary data.</text>
</comment>
<dbReference type="Pfam" id="PF13499">
    <property type="entry name" value="EF-hand_7"/>
    <property type="match status" value="2"/>
</dbReference>
<reference evidence="4 5" key="1">
    <citation type="journal article" date="2019" name="Gigascience">
        <title>Whole-genome sequence of the oriental lung fluke Paragonimus westermani.</title>
        <authorList>
            <person name="Oey H."/>
            <person name="Zakrzewski M."/>
            <person name="Narain K."/>
            <person name="Devi K.R."/>
            <person name="Agatsuma T."/>
            <person name="Nawaratna S."/>
            <person name="Gobert G.N."/>
            <person name="Jones M.K."/>
            <person name="Ragan M.A."/>
            <person name="McManus D.P."/>
            <person name="Krause L."/>
        </authorList>
    </citation>
    <scope>NUCLEOTIDE SEQUENCE [LARGE SCALE GENOMIC DNA]</scope>
    <source>
        <strain evidence="4 5">IND2009</strain>
    </source>
</reference>
<dbReference type="SMART" id="SM00054">
    <property type="entry name" value="EFh"/>
    <property type="match status" value="4"/>
</dbReference>